<comment type="caution">
    <text evidence="2">The sequence shown here is derived from an EMBL/GenBank/DDBJ whole genome shotgun (WGS) entry which is preliminary data.</text>
</comment>
<organism evidence="2 3">
    <name type="scientific">Duganella margarita</name>
    <dbReference type="NCBI Taxonomy" id="2692170"/>
    <lineage>
        <taxon>Bacteria</taxon>
        <taxon>Pseudomonadati</taxon>
        <taxon>Pseudomonadota</taxon>
        <taxon>Betaproteobacteria</taxon>
        <taxon>Burkholderiales</taxon>
        <taxon>Oxalobacteraceae</taxon>
        <taxon>Telluria group</taxon>
        <taxon>Duganella</taxon>
    </lineage>
</organism>
<protein>
    <recommendedName>
        <fullName evidence="4">Lipoprotein</fullName>
    </recommendedName>
</protein>
<evidence type="ECO:0000313" key="2">
    <source>
        <dbReference type="EMBL" id="MYM71410.1"/>
    </source>
</evidence>
<evidence type="ECO:0000256" key="1">
    <source>
        <dbReference type="SAM" id="SignalP"/>
    </source>
</evidence>
<name>A0A7X4KFI9_9BURK</name>
<proteinExistence type="predicted"/>
<dbReference type="RefSeq" id="WP_161049120.1">
    <property type="nucleotide sequence ID" value="NZ_WWCR01000002.1"/>
</dbReference>
<accession>A0A7X4KFI9</accession>
<evidence type="ECO:0008006" key="4">
    <source>
        <dbReference type="Google" id="ProtNLM"/>
    </source>
</evidence>
<reference evidence="2 3" key="1">
    <citation type="submission" date="2019-12" db="EMBL/GenBank/DDBJ databases">
        <title>Novel species isolated from a subtropical stream in China.</title>
        <authorList>
            <person name="Lu H."/>
        </authorList>
    </citation>
    <scope>NUCLEOTIDE SEQUENCE [LARGE SCALE GENOMIC DNA]</scope>
    <source>
        <strain evidence="2 3">FT134W</strain>
    </source>
</reference>
<sequence>MKFSLVRAVAALAVVATIAACGGKQQFVVQGSVSSLNNSGLILGNGGEQLSVPSGATSFAFTKQISYGTDYNITIIKQPDHMTCAVSGATGSAGYNVAIQALVSCTQNSYSLGGQYSGITPAADGTARTVTLLNGSTGGTVVLTSGVAATSTTTSTLSPSGDFSFGTFVADGQAYGVTVVPPTNGLTCTLTNGTGVMHDAAVTNLVLTCQ</sequence>
<feature type="signal peptide" evidence="1">
    <location>
        <begin position="1"/>
        <end position="19"/>
    </location>
</feature>
<feature type="chain" id="PRO_5030970887" description="Lipoprotein" evidence="1">
    <location>
        <begin position="20"/>
        <end position="210"/>
    </location>
</feature>
<dbReference type="AlphaFoldDB" id="A0A7X4KFI9"/>
<evidence type="ECO:0000313" key="3">
    <source>
        <dbReference type="Proteomes" id="UP000469734"/>
    </source>
</evidence>
<dbReference type="Proteomes" id="UP000469734">
    <property type="component" value="Unassembled WGS sequence"/>
</dbReference>
<dbReference type="PROSITE" id="PS51257">
    <property type="entry name" value="PROKAR_LIPOPROTEIN"/>
    <property type="match status" value="1"/>
</dbReference>
<gene>
    <name evidence="2" type="ORF">GTP56_04280</name>
</gene>
<keyword evidence="1" id="KW-0732">Signal</keyword>
<dbReference type="EMBL" id="WWCR01000002">
    <property type="protein sequence ID" value="MYM71410.1"/>
    <property type="molecule type" value="Genomic_DNA"/>
</dbReference>